<dbReference type="SUPFAM" id="SSF48452">
    <property type="entry name" value="TPR-like"/>
    <property type="match status" value="1"/>
</dbReference>
<comment type="similarity">
    <text evidence="7">Belongs to the YfgM family.</text>
</comment>
<evidence type="ECO:0000256" key="9">
    <source>
        <dbReference type="SAM" id="MobiDB-lite"/>
    </source>
</evidence>
<dbReference type="PIRSF" id="PIRSF006170">
    <property type="entry name" value="YfgM"/>
    <property type="match status" value="1"/>
</dbReference>
<dbReference type="GO" id="GO:0044877">
    <property type="term" value="F:protein-containing complex binding"/>
    <property type="evidence" value="ECO:0007669"/>
    <property type="project" value="InterPro"/>
</dbReference>
<dbReference type="RefSeq" id="WP_130966684.1">
    <property type="nucleotide sequence ID" value="NZ_SIXI01000002.1"/>
</dbReference>
<dbReference type="OrthoDB" id="8521102at2"/>
<dbReference type="InterPro" id="IPR018704">
    <property type="entry name" value="SecYEG/CpoB_TPR"/>
</dbReference>
<evidence type="ECO:0000256" key="8">
    <source>
        <dbReference type="ARBA" id="ARBA00024235"/>
    </source>
</evidence>
<accession>A0A4Q9H4S9</accession>
<comment type="caution">
    <text evidence="12">The sequence shown here is derived from an EMBL/GenBank/DDBJ whole genome shotgun (WGS) entry which is preliminary data.</text>
</comment>
<dbReference type="Gene3D" id="1.25.40.10">
    <property type="entry name" value="Tetratricopeptide repeat domain"/>
    <property type="match status" value="1"/>
</dbReference>
<name>A0A4Q9H4S9_9BURK</name>
<keyword evidence="2" id="KW-1003">Cell membrane</keyword>
<evidence type="ECO:0000256" key="5">
    <source>
        <dbReference type="ARBA" id="ARBA00023136"/>
    </source>
</evidence>
<evidence type="ECO:0000256" key="10">
    <source>
        <dbReference type="SAM" id="Phobius"/>
    </source>
</evidence>
<dbReference type="PANTHER" id="PTHR38035">
    <property type="entry name" value="UPF0070 PROTEIN YFGM"/>
    <property type="match status" value="1"/>
</dbReference>
<keyword evidence="5 10" id="KW-0472">Membrane</keyword>
<reference evidence="12 13" key="1">
    <citation type="submission" date="2019-02" db="EMBL/GenBank/DDBJ databases">
        <title>Aquabacterium sp. strain KMB7.</title>
        <authorList>
            <person name="Chen W.-M."/>
        </authorList>
    </citation>
    <scope>NUCLEOTIDE SEQUENCE [LARGE SCALE GENOMIC DNA]</scope>
    <source>
        <strain evidence="12 13">KMB7</strain>
    </source>
</reference>
<proteinExistence type="inferred from homology"/>
<evidence type="ECO:0000256" key="7">
    <source>
        <dbReference type="ARBA" id="ARBA00024197"/>
    </source>
</evidence>
<feature type="region of interest" description="Disordered" evidence="9">
    <location>
        <begin position="211"/>
        <end position="230"/>
    </location>
</feature>
<evidence type="ECO:0000256" key="1">
    <source>
        <dbReference type="ARBA" id="ARBA00004401"/>
    </source>
</evidence>
<keyword evidence="6" id="KW-0143">Chaperone</keyword>
<dbReference type="InterPro" id="IPR026039">
    <property type="entry name" value="YfgM"/>
</dbReference>
<dbReference type="EMBL" id="SIXI01000002">
    <property type="protein sequence ID" value="TBO32470.1"/>
    <property type="molecule type" value="Genomic_DNA"/>
</dbReference>
<evidence type="ECO:0000256" key="3">
    <source>
        <dbReference type="ARBA" id="ARBA00022692"/>
    </source>
</evidence>
<dbReference type="Proteomes" id="UP000292120">
    <property type="component" value="Unassembled WGS sequence"/>
</dbReference>
<gene>
    <name evidence="12" type="ORF">EYS42_04545</name>
</gene>
<dbReference type="Pfam" id="PF09976">
    <property type="entry name" value="TPR_21"/>
    <property type="match status" value="1"/>
</dbReference>
<organism evidence="12 13">
    <name type="scientific">Aquabacterium lacunae</name>
    <dbReference type="NCBI Taxonomy" id="2528630"/>
    <lineage>
        <taxon>Bacteria</taxon>
        <taxon>Pseudomonadati</taxon>
        <taxon>Pseudomonadota</taxon>
        <taxon>Betaproteobacteria</taxon>
        <taxon>Burkholderiales</taxon>
        <taxon>Aquabacterium</taxon>
    </lineage>
</organism>
<evidence type="ECO:0000256" key="6">
    <source>
        <dbReference type="ARBA" id="ARBA00023186"/>
    </source>
</evidence>
<evidence type="ECO:0000313" key="12">
    <source>
        <dbReference type="EMBL" id="TBO32470.1"/>
    </source>
</evidence>
<evidence type="ECO:0000256" key="2">
    <source>
        <dbReference type="ARBA" id="ARBA00022475"/>
    </source>
</evidence>
<feature type="compositionally biased region" description="Polar residues" evidence="9">
    <location>
        <begin position="218"/>
        <end position="230"/>
    </location>
</feature>
<keyword evidence="3 10" id="KW-0812">Transmembrane</keyword>
<evidence type="ECO:0000256" key="4">
    <source>
        <dbReference type="ARBA" id="ARBA00022989"/>
    </source>
</evidence>
<feature type="domain" description="Ancillary SecYEG translocon subunit/Cell division coordinator CpoB TPR" evidence="11">
    <location>
        <begin position="16"/>
        <end position="209"/>
    </location>
</feature>
<dbReference type="InterPro" id="IPR011990">
    <property type="entry name" value="TPR-like_helical_dom_sf"/>
</dbReference>
<evidence type="ECO:0000259" key="11">
    <source>
        <dbReference type="Pfam" id="PF09976"/>
    </source>
</evidence>
<comment type="subcellular location">
    <subcellularLocation>
        <location evidence="1">Cell membrane</location>
        <topology evidence="1">Single-pass type II membrane protein</topology>
    </subcellularLocation>
</comment>
<evidence type="ECO:0000313" key="13">
    <source>
        <dbReference type="Proteomes" id="UP000292120"/>
    </source>
</evidence>
<feature type="transmembrane region" description="Helical" evidence="10">
    <location>
        <begin position="25"/>
        <end position="43"/>
    </location>
</feature>
<sequence>MATYDLEQQEQLDQFKHFWKTYGNLISWLVAAAVAAYAGWTGYQYWQTDRATKAAGMYEELDRAAVQGDADKVQRVFSDLKGQYGGTTLSEQGALLAAQTLVAKGKTDEGRAALQWLVDSGKNPNLVAVGRLRLAGVLLDLKKYDDALVAVSASVPQEFQALTDDRRGDILQAQGKKDEALKAYQDAYKSMDPQVEYRRFIEGKLTALGEPPADGQLKSMSPQVSLPAQN</sequence>
<protein>
    <recommendedName>
        <fullName evidence="8">Ancillary SecYEG translocon subunit</fullName>
    </recommendedName>
</protein>
<keyword evidence="4 10" id="KW-1133">Transmembrane helix</keyword>
<keyword evidence="13" id="KW-1185">Reference proteome</keyword>
<dbReference type="AlphaFoldDB" id="A0A4Q9H4S9"/>
<dbReference type="GO" id="GO:0005886">
    <property type="term" value="C:plasma membrane"/>
    <property type="evidence" value="ECO:0007669"/>
    <property type="project" value="UniProtKB-SubCell"/>
</dbReference>
<dbReference type="PANTHER" id="PTHR38035:SF1">
    <property type="entry name" value="ANCILLARY SECYEG TRANSLOCON SUBUNIT"/>
    <property type="match status" value="1"/>
</dbReference>